<dbReference type="EMBL" id="JANTQA010000029">
    <property type="protein sequence ID" value="KAJ3441616.1"/>
    <property type="molecule type" value="Genomic_DNA"/>
</dbReference>
<dbReference type="AlphaFoldDB" id="A0AAV7ZHY5"/>
<keyword evidence="3 7" id="KW-0460">Magnesium</keyword>
<feature type="binding site" evidence="6">
    <location>
        <begin position="172"/>
        <end position="178"/>
    </location>
    <ligand>
        <name>GTP</name>
        <dbReference type="ChEBI" id="CHEBI:37565"/>
    </ligand>
</feature>
<evidence type="ECO:0000313" key="10">
    <source>
        <dbReference type="Proteomes" id="UP001146793"/>
    </source>
</evidence>
<evidence type="ECO:0000256" key="3">
    <source>
        <dbReference type="ARBA" id="ARBA00022842"/>
    </source>
</evidence>
<proteinExistence type="predicted"/>
<keyword evidence="5" id="KW-0807">Transducer</keyword>
<dbReference type="PROSITE" id="PS51882">
    <property type="entry name" value="G_ALPHA"/>
    <property type="match status" value="1"/>
</dbReference>
<dbReference type="PANTHER" id="PTHR10218">
    <property type="entry name" value="GTP-BINDING PROTEIN ALPHA SUBUNIT"/>
    <property type="match status" value="1"/>
</dbReference>
<dbReference type="Proteomes" id="UP001146793">
    <property type="component" value="Unassembled WGS sequence"/>
</dbReference>
<dbReference type="InterPro" id="IPR011025">
    <property type="entry name" value="GproteinA_insert"/>
</dbReference>
<dbReference type="Gene3D" id="3.40.50.300">
    <property type="entry name" value="P-loop containing nucleotide triphosphate hydrolases"/>
    <property type="match status" value="1"/>
</dbReference>
<dbReference type="GO" id="GO:0007188">
    <property type="term" value="P:adenylate cyclase-modulating G protein-coupled receptor signaling pathway"/>
    <property type="evidence" value="ECO:0007669"/>
    <property type="project" value="TreeGrafter"/>
</dbReference>
<evidence type="ECO:0000256" key="2">
    <source>
        <dbReference type="ARBA" id="ARBA00022741"/>
    </source>
</evidence>
<name>A0AAV7ZHY5_9EUKA</name>
<evidence type="ECO:0000256" key="5">
    <source>
        <dbReference type="ARBA" id="ARBA00023224"/>
    </source>
</evidence>
<dbReference type="InterPro" id="IPR027417">
    <property type="entry name" value="P-loop_NTPase"/>
</dbReference>
<keyword evidence="11" id="KW-1185">Reference proteome</keyword>
<evidence type="ECO:0000313" key="8">
    <source>
        <dbReference type="EMBL" id="KAJ3441616.1"/>
    </source>
</evidence>
<reference evidence="8" key="2">
    <citation type="submission" date="2022-08" db="EMBL/GenBank/DDBJ databases">
        <title>Novel sulphate-reducing endosymbionts in the free-living metamonad Anaeramoeba.</title>
        <authorList>
            <person name="Jerlstrom-Hultqvist J."/>
            <person name="Cepicka I."/>
            <person name="Gallot-Lavallee L."/>
            <person name="Salas-Leiva D."/>
            <person name="Curtis B.A."/>
            <person name="Zahonova K."/>
            <person name="Pipaliya S."/>
            <person name="Dacks J."/>
            <person name="Roger A.J."/>
        </authorList>
    </citation>
    <scope>NUCLEOTIDE SEQUENCE</scope>
    <source>
        <strain evidence="8">Busselton2</strain>
    </source>
</reference>
<feature type="binding site" evidence="6">
    <location>
        <begin position="197"/>
        <end position="201"/>
    </location>
    <ligand>
        <name>GTP</name>
        <dbReference type="ChEBI" id="CHEBI:37565"/>
    </ligand>
</feature>
<dbReference type="Proteomes" id="UP001150062">
    <property type="component" value="Unassembled WGS sequence"/>
</dbReference>
<dbReference type="GO" id="GO:0005834">
    <property type="term" value="C:heterotrimeric G-protein complex"/>
    <property type="evidence" value="ECO:0007669"/>
    <property type="project" value="TreeGrafter"/>
</dbReference>
<feature type="binding site" evidence="6">
    <location>
        <position position="322"/>
    </location>
    <ligand>
        <name>GTP</name>
        <dbReference type="ChEBI" id="CHEBI:37565"/>
    </ligand>
</feature>
<dbReference type="GO" id="GO:0001664">
    <property type="term" value="F:G protein-coupled receptor binding"/>
    <property type="evidence" value="ECO:0007669"/>
    <property type="project" value="TreeGrafter"/>
</dbReference>
<dbReference type="PANTHER" id="PTHR10218:SF302">
    <property type="entry name" value="GUANINE NUCLEOTIDE-BINDING PROTEIN ALPHA-5 SUBUNIT"/>
    <property type="match status" value="1"/>
</dbReference>
<dbReference type="GO" id="GO:0005525">
    <property type="term" value="F:GTP binding"/>
    <property type="evidence" value="ECO:0007669"/>
    <property type="project" value="UniProtKB-KW"/>
</dbReference>
<dbReference type="SUPFAM" id="SSF52540">
    <property type="entry name" value="P-loop containing nucleoside triphosphate hydrolases"/>
    <property type="match status" value="1"/>
</dbReference>
<comment type="caution">
    <text evidence="8">The sequence shown here is derived from an EMBL/GenBank/DDBJ whole genome shotgun (WGS) entry which is preliminary data.</text>
</comment>
<dbReference type="SMART" id="SM00275">
    <property type="entry name" value="G_alpha"/>
    <property type="match status" value="1"/>
</dbReference>
<sequence>MGCLSSSTKDPELKNNKKIDKKLKEVQIEQANNINLLLIGAGDSGKSTIARQMKVIHNNGFTEKEQIKFLNVIHSSIIENMQILINSMESLDLDELTGESKICSDEILSLGPENALNSDLIEKISTLWEDQLIKTTFDNRALFHIPDTMEYFFNKLDEISQENYLPSADDILHCRIRTTGISTTPFSVNGHNFTIIDVGGQRCERKKWMSCFENITAVLFVTSMSEYNQMLFEDDDMNRMHESILLFEEISNSRWFKDSAFILFLNKVDLFKEKIKKHDLNVCFPDYKGGLDYDNASEYIKNKFLGKVKNKEQKIYVHFTCATDTTNVRFVFDAVKDIILQNILPEYGFL</sequence>
<reference evidence="9" key="1">
    <citation type="submission" date="2022-08" db="EMBL/GenBank/DDBJ databases">
        <title>Novel sulfate-reducing endosymbionts in the free-living metamonad Anaeramoeba.</title>
        <authorList>
            <person name="Jerlstrom-Hultqvist J."/>
            <person name="Cepicka I."/>
            <person name="Gallot-Lavallee L."/>
            <person name="Salas-Leiva D."/>
            <person name="Curtis B.A."/>
            <person name="Zahonova K."/>
            <person name="Pipaliya S."/>
            <person name="Dacks J."/>
            <person name="Roger A.J."/>
        </authorList>
    </citation>
    <scope>NUCLEOTIDE SEQUENCE</scope>
    <source>
        <strain evidence="9">Schooner1</strain>
    </source>
</reference>
<dbReference type="EMBL" id="JAOAOG010000298">
    <property type="protein sequence ID" value="KAJ6231731.1"/>
    <property type="molecule type" value="Genomic_DNA"/>
</dbReference>
<feature type="binding site" evidence="7">
    <location>
        <position position="178"/>
    </location>
    <ligand>
        <name>Mg(2+)</name>
        <dbReference type="ChEBI" id="CHEBI:18420"/>
    </ligand>
</feature>
<dbReference type="FunFam" id="3.40.50.300:FF:000563">
    <property type="entry name" value="Guanine nucleotide-binding protein alpha subunit"/>
    <property type="match status" value="1"/>
</dbReference>
<dbReference type="Pfam" id="PF00503">
    <property type="entry name" value="G-alpha"/>
    <property type="match status" value="1"/>
</dbReference>
<feature type="binding site" evidence="6">
    <location>
        <begin position="266"/>
        <end position="269"/>
    </location>
    <ligand>
        <name>GTP</name>
        <dbReference type="ChEBI" id="CHEBI:37565"/>
    </ligand>
</feature>
<dbReference type="GO" id="GO:0046872">
    <property type="term" value="F:metal ion binding"/>
    <property type="evidence" value="ECO:0007669"/>
    <property type="project" value="UniProtKB-KW"/>
</dbReference>
<keyword evidence="2 6" id="KW-0547">Nucleotide-binding</keyword>
<evidence type="ECO:0000256" key="6">
    <source>
        <dbReference type="PIRSR" id="PIRSR601019-1"/>
    </source>
</evidence>
<keyword evidence="1 7" id="KW-0479">Metal-binding</keyword>
<dbReference type="PRINTS" id="PR00318">
    <property type="entry name" value="GPROTEINA"/>
</dbReference>
<organism evidence="8 10">
    <name type="scientific">Anaeramoeba flamelloides</name>
    <dbReference type="NCBI Taxonomy" id="1746091"/>
    <lineage>
        <taxon>Eukaryota</taxon>
        <taxon>Metamonada</taxon>
        <taxon>Anaeramoebidae</taxon>
        <taxon>Anaeramoeba</taxon>
    </lineage>
</organism>
<dbReference type="GO" id="GO:0005737">
    <property type="term" value="C:cytoplasm"/>
    <property type="evidence" value="ECO:0007669"/>
    <property type="project" value="TreeGrafter"/>
</dbReference>
<evidence type="ECO:0000256" key="4">
    <source>
        <dbReference type="ARBA" id="ARBA00023134"/>
    </source>
</evidence>
<gene>
    <name evidence="8" type="ORF">M0812_13629</name>
    <name evidence="9" type="ORF">M0813_05462</name>
</gene>
<keyword evidence="4 6" id="KW-0342">GTP-binding</keyword>
<dbReference type="Gene3D" id="1.10.400.10">
    <property type="entry name" value="GI Alpha 1, domain 2-like"/>
    <property type="match status" value="1"/>
</dbReference>
<evidence type="ECO:0000313" key="11">
    <source>
        <dbReference type="Proteomes" id="UP001150062"/>
    </source>
</evidence>
<dbReference type="GO" id="GO:0003924">
    <property type="term" value="F:GTPase activity"/>
    <property type="evidence" value="ECO:0007669"/>
    <property type="project" value="InterPro"/>
</dbReference>
<accession>A0AAV7ZHY5</accession>
<dbReference type="SUPFAM" id="SSF47895">
    <property type="entry name" value="Transducin (alpha subunit), insertion domain"/>
    <property type="match status" value="1"/>
</dbReference>
<protein>
    <submittedName>
        <fullName evidence="8">Guanine nucleotide-binding protein g(O) subunit alpha</fullName>
    </submittedName>
</protein>
<dbReference type="GO" id="GO:0031683">
    <property type="term" value="F:G-protein beta/gamma-subunit complex binding"/>
    <property type="evidence" value="ECO:0007669"/>
    <property type="project" value="InterPro"/>
</dbReference>
<evidence type="ECO:0000313" key="9">
    <source>
        <dbReference type="EMBL" id="KAJ6231731.1"/>
    </source>
</evidence>
<dbReference type="InterPro" id="IPR001019">
    <property type="entry name" value="Gprotein_alpha_su"/>
</dbReference>
<evidence type="ECO:0000256" key="1">
    <source>
        <dbReference type="ARBA" id="ARBA00022723"/>
    </source>
</evidence>
<dbReference type="CDD" id="cd00066">
    <property type="entry name" value="G-alpha"/>
    <property type="match status" value="1"/>
</dbReference>
<evidence type="ECO:0000256" key="7">
    <source>
        <dbReference type="PIRSR" id="PIRSR601019-2"/>
    </source>
</evidence>
<feature type="binding site" evidence="7">
    <location>
        <position position="47"/>
    </location>
    <ligand>
        <name>Mg(2+)</name>
        <dbReference type="ChEBI" id="CHEBI:18420"/>
    </ligand>
</feature>